<evidence type="ECO:0000313" key="4">
    <source>
        <dbReference type="Proteomes" id="UP000005240"/>
    </source>
</evidence>
<keyword evidence="4" id="KW-1185">Reference proteome</keyword>
<evidence type="ECO:0000313" key="2">
    <source>
        <dbReference type="EMBL" id="OAV85914.1"/>
    </source>
</evidence>
<dbReference type="VEuPathDB" id="FungiDB:PTTG_30195"/>
<dbReference type="EnsemblFungi" id="PTTG_30195-t43_1">
    <property type="protein sequence ID" value="PTTG_30195-t43_1-p1"/>
    <property type="gene ID" value="PTTG_30195"/>
</dbReference>
<reference evidence="2" key="2">
    <citation type="submission" date="2016-05" db="EMBL/GenBank/DDBJ databases">
        <title>Comparative analysis highlights variable genome content of wheat rusts and divergence of the mating loci.</title>
        <authorList>
            <person name="Cuomo C.A."/>
            <person name="Bakkeren G."/>
            <person name="Szabo L."/>
            <person name="Khalil H."/>
            <person name="Joly D."/>
            <person name="Goldberg J."/>
            <person name="Young S."/>
            <person name="Zeng Q."/>
            <person name="Fellers J."/>
        </authorList>
    </citation>
    <scope>NUCLEOTIDE SEQUENCE [LARGE SCALE GENOMIC DNA]</scope>
    <source>
        <strain evidence="2">1-1 BBBD Race 1</strain>
    </source>
</reference>
<name>A0A180FZR3_PUCT1</name>
<feature type="region of interest" description="Disordered" evidence="1">
    <location>
        <begin position="55"/>
        <end position="160"/>
    </location>
</feature>
<reference evidence="3 4" key="3">
    <citation type="journal article" date="2017" name="G3 (Bethesda)">
        <title>Comparative analysis highlights variable genome content of wheat rusts and divergence of the mating loci.</title>
        <authorList>
            <person name="Cuomo C.A."/>
            <person name="Bakkeren G."/>
            <person name="Khalil H.B."/>
            <person name="Panwar V."/>
            <person name="Joly D."/>
            <person name="Linning R."/>
            <person name="Sakthikumar S."/>
            <person name="Song X."/>
            <person name="Adiconis X."/>
            <person name="Fan L."/>
            <person name="Goldberg J.M."/>
            <person name="Levin J.Z."/>
            <person name="Young S."/>
            <person name="Zeng Q."/>
            <person name="Anikster Y."/>
            <person name="Bruce M."/>
            <person name="Wang M."/>
            <person name="Yin C."/>
            <person name="McCallum B."/>
            <person name="Szabo L.J."/>
            <person name="Hulbert S."/>
            <person name="Chen X."/>
            <person name="Fellers J.P."/>
        </authorList>
    </citation>
    <scope>NUCLEOTIDE SEQUENCE</scope>
    <source>
        <strain evidence="4">Isolate 1-1 / race 1 (BBBD)</strain>
        <strain evidence="3">isolate 1-1 / race 1 (BBBD)</strain>
    </source>
</reference>
<organism evidence="2">
    <name type="scientific">Puccinia triticina (isolate 1-1 / race 1 (BBBD))</name>
    <name type="common">Brown leaf rust fungus</name>
    <dbReference type="NCBI Taxonomy" id="630390"/>
    <lineage>
        <taxon>Eukaryota</taxon>
        <taxon>Fungi</taxon>
        <taxon>Dikarya</taxon>
        <taxon>Basidiomycota</taxon>
        <taxon>Pucciniomycotina</taxon>
        <taxon>Pucciniomycetes</taxon>
        <taxon>Pucciniales</taxon>
        <taxon>Pucciniaceae</taxon>
        <taxon>Puccinia</taxon>
    </lineage>
</organism>
<evidence type="ECO:0000313" key="3">
    <source>
        <dbReference type="EnsemblFungi" id="PTTG_30195-t43_1-p1"/>
    </source>
</evidence>
<proteinExistence type="predicted"/>
<sequence length="429" mass="47749">MHHDINGSFRHLLAQLSPQLHHIHHPNVSTLLNPSEPFRYHKIMSASPAKRFLPRFAPRSTAGPVRRSQTITSARGAAAPYPASQPNQPAEPSVPDAASAELNRGNGSAEVANGPDRATVASEAANRAGDPAPEPTRPEINSGSINPALTDEEQEEPATPLRVLPPPPPPAHAGEDAATIQQLGQYLRLPEIQIKNIQRTATLVGKDHWLATLMYLEWIRYRLEQTGSIGPTEVGPIPQVSRRFAFHPDVRDFIRIKIRENLIMSDLQAYGQTVTVANRALIPRTLLVLVKASIDAMTAEWKAQYMPPGYLVPENEAITRVRNLIRELLKYEKSALAKLILTGARPGRRANPEPIPRIDDLTVKHELMTRADILNALQPSMRIRMAYLCLHMYVQRQADRTPTQPHSPWEAIDQHMEAMRSKPANYKVA</sequence>
<gene>
    <name evidence="2" type="ORF">PTTG_30195</name>
</gene>
<accession>A0A180FZR3</accession>
<evidence type="ECO:0000256" key="1">
    <source>
        <dbReference type="SAM" id="MobiDB-lite"/>
    </source>
</evidence>
<dbReference type="EMBL" id="ADAS02002217">
    <property type="protein sequence ID" value="OAV85914.1"/>
    <property type="molecule type" value="Genomic_DNA"/>
</dbReference>
<dbReference type="AlphaFoldDB" id="A0A180FZR3"/>
<reference evidence="3" key="4">
    <citation type="submission" date="2025-05" db="UniProtKB">
        <authorList>
            <consortium name="EnsemblFungi"/>
        </authorList>
    </citation>
    <scope>IDENTIFICATION</scope>
    <source>
        <strain evidence="3">isolate 1-1 / race 1 (BBBD)</strain>
    </source>
</reference>
<protein>
    <submittedName>
        <fullName evidence="2 3">Uncharacterized protein</fullName>
    </submittedName>
</protein>
<reference evidence="2" key="1">
    <citation type="submission" date="2009-11" db="EMBL/GenBank/DDBJ databases">
        <authorList>
            <consortium name="The Broad Institute Genome Sequencing Platform"/>
            <person name="Ward D."/>
            <person name="Feldgarden M."/>
            <person name="Earl A."/>
            <person name="Young S.K."/>
            <person name="Zeng Q."/>
            <person name="Koehrsen M."/>
            <person name="Alvarado L."/>
            <person name="Berlin A."/>
            <person name="Bochicchio J."/>
            <person name="Borenstein D."/>
            <person name="Chapman S.B."/>
            <person name="Chen Z."/>
            <person name="Engels R."/>
            <person name="Freedman E."/>
            <person name="Gellesch M."/>
            <person name="Goldberg J."/>
            <person name="Griggs A."/>
            <person name="Gujja S."/>
            <person name="Heilman E."/>
            <person name="Heiman D."/>
            <person name="Hepburn T."/>
            <person name="Howarth C."/>
            <person name="Jen D."/>
            <person name="Larson L."/>
            <person name="Lewis B."/>
            <person name="Mehta T."/>
            <person name="Park D."/>
            <person name="Pearson M."/>
            <person name="Roberts A."/>
            <person name="Saif S."/>
            <person name="Shea T."/>
            <person name="Shenoy N."/>
            <person name="Sisk P."/>
            <person name="Stolte C."/>
            <person name="Sykes S."/>
            <person name="Thomson T."/>
            <person name="Walk T."/>
            <person name="White J."/>
            <person name="Yandava C."/>
            <person name="Izard J."/>
            <person name="Baranova O.V."/>
            <person name="Blanton J.M."/>
            <person name="Tanner A.C."/>
            <person name="Dewhirst F.E."/>
            <person name="Haas B."/>
            <person name="Nusbaum C."/>
            <person name="Birren B."/>
        </authorList>
    </citation>
    <scope>NUCLEOTIDE SEQUENCE [LARGE SCALE GENOMIC DNA]</scope>
    <source>
        <strain evidence="2">1-1 BBBD Race 1</strain>
    </source>
</reference>
<dbReference type="Proteomes" id="UP000005240">
    <property type="component" value="Unassembled WGS sequence"/>
</dbReference>